<dbReference type="EMBL" id="MFNE01000047">
    <property type="protein sequence ID" value="OGG93566.1"/>
    <property type="molecule type" value="Genomic_DNA"/>
</dbReference>
<dbReference type="NCBIfam" id="TIGR00336">
    <property type="entry name" value="pyrE"/>
    <property type="match status" value="1"/>
</dbReference>
<accession>A0A1F6G633</accession>
<dbReference type="Gene3D" id="3.40.50.2020">
    <property type="match status" value="1"/>
</dbReference>
<dbReference type="HAMAP" id="MF_01208">
    <property type="entry name" value="PyrE"/>
    <property type="match status" value="1"/>
</dbReference>
<comment type="pathway">
    <text evidence="1 6">Pyrimidine metabolism; UMP biosynthesis via de novo pathway; UMP from orotate: step 1/2.</text>
</comment>
<keyword evidence="3 6" id="KW-0328">Glycosyltransferase</keyword>
<feature type="binding site" evidence="6">
    <location>
        <position position="89"/>
    </location>
    <ligand>
        <name>5-phospho-alpha-D-ribose 1-diphosphate</name>
        <dbReference type="ChEBI" id="CHEBI:58017"/>
        <note>ligand shared between dimeric partners</note>
    </ligand>
</feature>
<dbReference type="InterPro" id="IPR029057">
    <property type="entry name" value="PRTase-like"/>
</dbReference>
<feature type="binding site" description="in other chain" evidence="6">
    <location>
        <position position="90"/>
    </location>
    <ligand>
        <name>5-phospho-alpha-D-ribose 1-diphosphate</name>
        <dbReference type="ChEBI" id="CHEBI:58017"/>
        <note>ligand shared between dimeric partners</note>
    </ligand>
</feature>
<keyword evidence="6" id="KW-0460">Magnesium</keyword>
<comment type="similarity">
    <text evidence="6">Belongs to the purine/pyrimidine phosphoribosyltransferase family. PyrE subfamily.</text>
</comment>
<evidence type="ECO:0000259" key="7">
    <source>
        <dbReference type="Pfam" id="PF00156"/>
    </source>
</evidence>
<dbReference type="SUPFAM" id="SSF53271">
    <property type="entry name" value="PRTase-like"/>
    <property type="match status" value="1"/>
</dbReference>
<dbReference type="GO" id="GO:0044205">
    <property type="term" value="P:'de novo' UMP biosynthetic process"/>
    <property type="evidence" value="ECO:0007669"/>
    <property type="project" value="UniProtKB-UniRule"/>
</dbReference>
<dbReference type="EC" id="2.4.2.10" evidence="2 6"/>
<evidence type="ECO:0000313" key="9">
    <source>
        <dbReference type="Proteomes" id="UP000178449"/>
    </source>
</evidence>
<sequence>MKTEIIEGLVQIGAVKFGSFTLKSGLVSPVYVDLRMIVAYPRLMGQIVGALGDLSQGIGYDLVAGIPYTALPIAALFAQKMDRPMIYARKEIKGYGTKKRIEGVYKKGQRVLVLDDLITNGLSKFETFKIFEDEGLRVKDVVVLIDRRQGGKETLAAQGYHLHAMIDLFEILDYCLKTGQIDQSLYQTSRQFIENSVSVVS</sequence>
<dbReference type="InterPro" id="IPR000836">
    <property type="entry name" value="PRTase_dom"/>
</dbReference>
<gene>
    <name evidence="6" type="primary">pyrE</name>
    <name evidence="8" type="ORF">A2527_11705</name>
</gene>
<dbReference type="Proteomes" id="UP000178449">
    <property type="component" value="Unassembled WGS sequence"/>
</dbReference>
<dbReference type="GO" id="GO:0000287">
    <property type="term" value="F:magnesium ion binding"/>
    <property type="evidence" value="ECO:0007669"/>
    <property type="project" value="UniProtKB-UniRule"/>
</dbReference>
<dbReference type="STRING" id="1817772.A2527_11705"/>
<evidence type="ECO:0000256" key="3">
    <source>
        <dbReference type="ARBA" id="ARBA00022676"/>
    </source>
</evidence>
<feature type="binding site" description="in other chain" evidence="6">
    <location>
        <position position="23"/>
    </location>
    <ligand>
        <name>5-phospho-alpha-D-ribose 1-diphosphate</name>
        <dbReference type="ChEBI" id="CHEBI:58017"/>
        <note>ligand shared between dimeric partners</note>
    </ligand>
</feature>
<feature type="binding site" evidence="6">
    <location>
        <position position="147"/>
    </location>
    <ligand>
        <name>orotate</name>
        <dbReference type="ChEBI" id="CHEBI:30839"/>
    </ligand>
</feature>
<comment type="catalytic activity">
    <reaction evidence="6">
        <text>orotidine 5'-phosphate + diphosphate = orotate + 5-phospho-alpha-D-ribose 1-diphosphate</text>
        <dbReference type="Rhea" id="RHEA:10380"/>
        <dbReference type="ChEBI" id="CHEBI:30839"/>
        <dbReference type="ChEBI" id="CHEBI:33019"/>
        <dbReference type="ChEBI" id="CHEBI:57538"/>
        <dbReference type="ChEBI" id="CHEBI:58017"/>
        <dbReference type="EC" id="2.4.2.10"/>
    </reaction>
</comment>
<comment type="function">
    <text evidence="6">Catalyzes the transfer of a ribosyl phosphate group from 5-phosphoribose 1-diphosphate to orotate, leading to the formation of orotidine monophosphate (OMP).</text>
</comment>
<organism evidence="8 9">
    <name type="scientific">Candidatus Lambdaproteobacteria bacterium RIFOXYD2_FULL_50_16</name>
    <dbReference type="NCBI Taxonomy" id="1817772"/>
    <lineage>
        <taxon>Bacteria</taxon>
        <taxon>Pseudomonadati</taxon>
        <taxon>Pseudomonadota</taxon>
        <taxon>Candidatus Lambdaproteobacteria</taxon>
    </lineage>
</organism>
<dbReference type="InterPro" id="IPR023031">
    <property type="entry name" value="OPRT"/>
</dbReference>
<comment type="cofactor">
    <cofactor evidence="6">
        <name>Mg(2+)</name>
        <dbReference type="ChEBI" id="CHEBI:18420"/>
    </cofactor>
</comment>
<evidence type="ECO:0000256" key="4">
    <source>
        <dbReference type="ARBA" id="ARBA00022679"/>
    </source>
</evidence>
<dbReference type="GO" id="GO:0004588">
    <property type="term" value="F:orotate phosphoribosyltransferase activity"/>
    <property type="evidence" value="ECO:0007669"/>
    <property type="project" value="UniProtKB-UniRule"/>
</dbReference>
<keyword evidence="5 6" id="KW-0665">Pyrimidine biosynthesis</keyword>
<feature type="binding site" evidence="6">
    <location>
        <position position="119"/>
    </location>
    <ligand>
        <name>orotate</name>
        <dbReference type="ChEBI" id="CHEBI:30839"/>
    </ligand>
</feature>
<comment type="caution">
    <text evidence="6">Lacks conserved residue(s) required for the propagation of feature annotation.</text>
</comment>
<comment type="caution">
    <text evidence="8">The sequence shown here is derived from an EMBL/GenBank/DDBJ whole genome shotgun (WGS) entry which is preliminary data.</text>
</comment>
<dbReference type="AlphaFoldDB" id="A0A1F6G633"/>
<dbReference type="PANTHER" id="PTHR19278:SF9">
    <property type="entry name" value="URIDINE 5'-MONOPHOSPHATE SYNTHASE"/>
    <property type="match status" value="1"/>
</dbReference>
<name>A0A1F6G633_9PROT</name>
<dbReference type="GO" id="GO:0004590">
    <property type="term" value="F:orotidine-5'-phosphate decarboxylase activity"/>
    <property type="evidence" value="ECO:0007669"/>
    <property type="project" value="TreeGrafter"/>
</dbReference>
<feature type="binding site" description="in other chain" evidence="6">
    <location>
        <begin position="115"/>
        <end position="123"/>
    </location>
    <ligand>
        <name>5-phospho-alpha-D-ribose 1-diphosphate</name>
        <dbReference type="ChEBI" id="CHEBI:58017"/>
        <note>ligand shared between dimeric partners</note>
    </ligand>
</feature>
<dbReference type="UniPathway" id="UPA00070">
    <property type="reaction ID" value="UER00119"/>
</dbReference>
<dbReference type="InterPro" id="IPR004467">
    <property type="entry name" value="Or_phspho_trans_dom"/>
</dbReference>
<proteinExistence type="inferred from homology"/>
<protein>
    <recommendedName>
        <fullName evidence="2 6">Orotate phosphoribosyltransferase</fullName>
        <shortName evidence="6">OPRT</shortName>
        <shortName evidence="6">OPRTase</shortName>
        <ecNumber evidence="2 6">2.4.2.10</ecNumber>
    </recommendedName>
</protein>
<evidence type="ECO:0000313" key="8">
    <source>
        <dbReference type="EMBL" id="OGG93566.1"/>
    </source>
</evidence>
<dbReference type="PANTHER" id="PTHR19278">
    <property type="entry name" value="OROTATE PHOSPHORIBOSYLTRANSFERASE"/>
    <property type="match status" value="1"/>
</dbReference>
<feature type="domain" description="Phosphoribosyltransferase" evidence="7">
    <location>
        <begin position="58"/>
        <end position="153"/>
    </location>
</feature>
<comment type="subunit">
    <text evidence="6">Homodimer.</text>
</comment>
<evidence type="ECO:0000256" key="6">
    <source>
        <dbReference type="HAMAP-Rule" id="MF_01208"/>
    </source>
</evidence>
<dbReference type="Pfam" id="PF00156">
    <property type="entry name" value="Pribosyltran"/>
    <property type="match status" value="1"/>
</dbReference>
<dbReference type="CDD" id="cd06223">
    <property type="entry name" value="PRTases_typeI"/>
    <property type="match status" value="1"/>
</dbReference>
<feature type="binding site" evidence="6">
    <location>
        <position position="93"/>
    </location>
    <ligand>
        <name>5-phospho-alpha-D-ribose 1-diphosphate</name>
        <dbReference type="ChEBI" id="CHEBI:58017"/>
        <note>ligand shared between dimeric partners</note>
    </ligand>
</feature>
<keyword evidence="4 6" id="KW-0808">Transferase</keyword>
<reference evidence="8 9" key="1">
    <citation type="journal article" date="2016" name="Nat. Commun.">
        <title>Thousands of microbial genomes shed light on interconnected biogeochemical processes in an aquifer system.</title>
        <authorList>
            <person name="Anantharaman K."/>
            <person name="Brown C.T."/>
            <person name="Hug L.A."/>
            <person name="Sharon I."/>
            <person name="Castelle C.J."/>
            <person name="Probst A.J."/>
            <person name="Thomas B.C."/>
            <person name="Singh A."/>
            <person name="Wilkins M.J."/>
            <person name="Karaoz U."/>
            <person name="Brodie E.L."/>
            <person name="Williams K.H."/>
            <person name="Hubbard S.S."/>
            <person name="Banfield J.F."/>
        </authorList>
    </citation>
    <scope>NUCLEOTIDE SEQUENCE [LARGE SCALE GENOMIC DNA]</scope>
</reference>
<dbReference type="GO" id="GO:0019856">
    <property type="term" value="P:pyrimidine nucleobase biosynthetic process"/>
    <property type="evidence" value="ECO:0007669"/>
    <property type="project" value="TreeGrafter"/>
</dbReference>
<evidence type="ECO:0000256" key="5">
    <source>
        <dbReference type="ARBA" id="ARBA00022975"/>
    </source>
</evidence>
<evidence type="ECO:0000256" key="1">
    <source>
        <dbReference type="ARBA" id="ARBA00004889"/>
    </source>
</evidence>
<evidence type="ECO:0000256" key="2">
    <source>
        <dbReference type="ARBA" id="ARBA00011971"/>
    </source>
</evidence>